<dbReference type="EMBL" id="JBBPBM010000006">
    <property type="protein sequence ID" value="KAK8580797.1"/>
    <property type="molecule type" value="Genomic_DNA"/>
</dbReference>
<protein>
    <submittedName>
        <fullName evidence="1">Uncharacterized protein</fullName>
    </submittedName>
</protein>
<evidence type="ECO:0000313" key="2">
    <source>
        <dbReference type="Proteomes" id="UP001472677"/>
    </source>
</evidence>
<keyword evidence="2" id="KW-1185">Reference proteome</keyword>
<sequence>MPCNFAEGQPLGFWWLAANPLSLYFLQLPFPFCYVHSAQYLSQNNKAFCGGWWLQYHALIGTTEVKRRQFCLVFTSFSEADRMLSQAPYLQRFPYQKLPLKGC</sequence>
<evidence type="ECO:0000313" key="1">
    <source>
        <dbReference type="EMBL" id="KAK8580797.1"/>
    </source>
</evidence>
<reference evidence="1 2" key="1">
    <citation type="journal article" date="2024" name="G3 (Bethesda)">
        <title>Genome assembly of Hibiscus sabdariffa L. provides insights into metabolisms of medicinal natural products.</title>
        <authorList>
            <person name="Kim T."/>
        </authorList>
    </citation>
    <scope>NUCLEOTIDE SEQUENCE [LARGE SCALE GENOMIC DNA]</scope>
    <source>
        <strain evidence="1">TK-2024</strain>
        <tissue evidence="1">Old leaves</tissue>
    </source>
</reference>
<dbReference type="Proteomes" id="UP001472677">
    <property type="component" value="Unassembled WGS sequence"/>
</dbReference>
<gene>
    <name evidence="1" type="ORF">V6N12_071049</name>
</gene>
<comment type="caution">
    <text evidence="1">The sequence shown here is derived from an EMBL/GenBank/DDBJ whole genome shotgun (WGS) entry which is preliminary data.</text>
</comment>
<organism evidence="1 2">
    <name type="scientific">Hibiscus sabdariffa</name>
    <name type="common">roselle</name>
    <dbReference type="NCBI Taxonomy" id="183260"/>
    <lineage>
        <taxon>Eukaryota</taxon>
        <taxon>Viridiplantae</taxon>
        <taxon>Streptophyta</taxon>
        <taxon>Embryophyta</taxon>
        <taxon>Tracheophyta</taxon>
        <taxon>Spermatophyta</taxon>
        <taxon>Magnoliopsida</taxon>
        <taxon>eudicotyledons</taxon>
        <taxon>Gunneridae</taxon>
        <taxon>Pentapetalae</taxon>
        <taxon>rosids</taxon>
        <taxon>malvids</taxon>
        <taxon>Malvales</taxon>
        <taxon>Malvaceae</taxon>
        <taxon>Malvoideae</taxon>
        <taxon>Hibiscus</taxon>
    </lineage>
</organism>
<accession>A0ABR2FIP1</accession>
<proteinExistence type="predicted"/>
<name>A0ABR2FIP1_9ROSI</name>